<sequence length="281" mass="31891">MDFLGSNVISVACHVHGSLSDIDLTTNEQGINPETITSETHKMCSASTSAAQIGSLASTEINFDVEDEAMLCDEDMDGGWQPSSHVEIEKVTLENGETVWRVPRILQVEGLLVRGSDEDDTRDPAETEQEGVHGLSRVHLVPERYGWYLKTFLCTNGWKRRSRGSGQRVSHNVRAAECPAKIGATLQRADCSSKWSVVVTKHLAEHNHELSEAVYLQYSEVRRVRDPEVLAQAEQLWRGGATRRHVFEYLKERSPNQIFLMKDVHNLVQRWQSRERRLRQD</sequence>
<protein>
    <recommendedName>
        <fullName evidence="3">FAR1 domain-containing protein</fullName>
    </recommendedName>
</protein>
<evidence type="ECO:0000313" key="2">
    <source>
        <dbReference type="Proteomes" id="UP001158986"/>
    </source>
</evidence>
<dbReference type="PANTHER" id="PTHR31569:SF4">
    <property type="entry name" value="SWIM-TYPE DOMAIN-CONTAINING PROTEIN"/>
    <property type="match status" value="1"/>
</dbReference>
<evidence type="ECO:0000313" key="1">
    <source>
        <dbReference type="EMBL" id="CAH0520886.1"/>
    </source>
</evidence>
<proteinExistence type="predicted"/>
<dbReference type="PANTHER" id="PTHR31569">
    <property type="entry name" value="SWIM-TYPE DOMAIN-CONTAINING PROTEIN"/>
    <property type="match status" value="1"/>
</dbReference>
<dbReference type="EMBL" id="CAKLCB010000373">
    <property type="protein sequence ID" value="CAH0520886.1"/>
    <property type="molecule type" value="Genomic_DNA"/>
</dbReference>
<reference evidence="1 2" key="1">
    <citation type="submission" date="2021-11" db="EMBL/GenBank/DDBJ databases">
        <authorList>
            <person name="Islam A."/>
            <person name="Islam S."/>
            <person name="Flora M.S."/>
            <person name="Rahman M."/>
            <person name="Ziaur R.M."/>
            <person name="Epstein J.H."/>
            <person name="Hassan M."/>
            <person name="Klassen M."/>
            <person name="Woodard K."/>
            <person name="Webb A."/>
            <person name="Webby R.J."/>
            <person name="El Zowalaty M.E."/>
        </authorList>
    </citation>
    <scope>NUCLEOTIDE SEQUENCE [LARGE SCALE GENOMIC DNA]</scope>
    <source>
        <strain evidence="1">Pbs1</strain>
    </source>
</reference>
<keyword evidence="2" id="KW-1185">Reference proteome</keyword>
<gene>
    <name evidence="1" type="ORF">PBS001_LOCUS7348</name>
</gene>
<accession>A0ABN8D9T8</accession>
<organism evidence="1 2">
    <name type="scientific">Peronospora belbahrii</name>
    <dbReference type="NCBI Taxonomy" id="622444"/>
    <lineage>
        <taxon>Eukaryota</taxon>
        <taxon>Sar</taxon>
        <taxon>Stramenopiles</taxon>
        <taxon>Oomycota</taxon>
        <taxon>Peronosporomycetes</taxon>
        <taxon>Peronosporales</taxon>
        <taxon>Peronosporaceae</taxon>
        <taxon>Peronospora</taxon>
    </lineage>
</organism>
<evidence type="ECO:0008006" key="3">
    <source>
        <dbReference type="Google" id="ProtNLM"/>
    </source>
</evidence>
<dbReference type="Proteomes" id="UP001158986">
    <property type="component" value="Unassembled WGS sequence"/>
</dbReference>
<comment type="caution">
    <text evidence="1">The sequence shown here is derived from an EMBL/GenBank/DDBJ whole genome shotgun (WGS) entry which is preliminary data.</text>
</comment>
<dbReference type="InterPro" id="IPR052579">
    <property type="entry name" value="Zinc_finger_SWIM"/>
</dbReference>
<name>A0ABN8D9T8_9STRA</name>